<evidence type="ECO:0000313" key="2">
    <source>
        <dbReference type="Proteomes" id="UP001595833"/>
    </source>
</evidence>
<organism evidence="1 2">
    <name type="scientific">Saccharothrix xinjiangensis</name>
    <dbReference type="NCBI Taxonomy" id="204798"/>
    <lineage>
        <taxon>Bacteria</taxon>
        <taxon>Bacillati</taxon>
        <taxon>Actinomycetota</taxon>
        <taxon>Actinomycetes</taxon>
        <taxon>Pseudonocardiales</taxon>
        <taxon>Pseudonocardiaceae</taxon>
        <taxon>Saccharothrix</taxon>
    </lineage>
</organism>
<accession>A0ABV9Y2H9</accession>
<name>A0ABV9Y2H9_9PSEU</name>
<sequence length="150" mass="15810">MAEESGLLGAVAGIGGVIGKAVGDAFAAEKRLNETMASGPGSGQKFEVTEETVLQAGKLIREQAQNLQLALEDALMNLSVRLNNPDELNEDIAGAWNSRLVDGQMSYAGQVEQYIVSLNGLVEQLRGTARQYQFTEDEVTAALGAVGAPD</sequence>
<evidence type="ECO:0000313" key="1">
    <source>
        <dbReference type="EMBL" id="MFC5056915.1"/>
    </source>
</evidence>
<dbReference type="Proteomes" id="UP001595833">
    <property type="component" value="Unassembled WGS sequence"/>
</dbReference>
<keyword evidence="2" id="KW-1185">Reference proteome</keyword>
<dbReference type="RefSeq" id="WP_344034654.1">
    <property type="nucleotide sequence ID" value="NZ_BAAAKE010000001.1"/>
</dbReference>
<protein>
    <recommendedName>
        <fullName evidence="3">WXG100 family type VII secretion target</fullName>
    </recommendedName>
</protein>
<reference evidence="2" key="1">
    <citation type="journal article" date="2019" name="Int. J. Syst. Evol. Microbiol.">
        <title>The Global Catalogue of Microorganisms (GCM) 10K type strain sequencing project: providing services to taxonomists for standard genome sequencing and annotation.</title>
        <authorList>
            <consortium name="The Broad Institute Genomics Platform"/>
            <consortium name="The Broad Institute Genome Sequencing Center for Infectious Disease"/>
            <person name="Wu L."/>
            <person name="Ma J."/>
        </authorList>
    </citation>
    <scope>NUCLEOTIDE SEQUENCE [LARGE SCALE GENOMIC DNA]</scope>
    <source>
        <strain evidence="2">KCTC 12848</strain>
    </source>
</reference>
<dbReference type="EMBL" id="JBHSJB010000023">
    <property type="protein sequence ID" value="MFC5056915.1"/>
    <property type="molecule type" value="Genomic_DNA"/>
</dbReference>
<comment type="caution">
    <text evidence="1">The sequence shown here is derived from an EMBL/GenBank/DDBJ whole genome shotgun (WGS) entry which is preliminary data.</text>
</comment>
<gene>
    <name evidence="1" type="ORF">ACFPFM_24610</name>
</gene>
<evidence type="ECO:0008006" key="3">
    <source>
        <dbReference type="Google" id="ProtNLM"/>
    </source>
</evidence>
<proteinExistence type="predicted"/>